<dbReference type="RefSeq" id="WP_337693536.1">
    <property type="nucleotide sequence ID" value="NZ_JBBEGN010000001.1"/>
</dbReference>
<comment type="caution">
    <text evidence="3">The sequence shown here is derived from an EMBL/GenBank/DDBJ whole genome shotgun (WGS) entry which is preliminary data.</text>
</comment>
<evidence type="ECO:0000313" key="4">
    <source>
        <dbReference type="Proteomes" id="UP001385809"/>
    </source>
</evidence>
<keyword evidence="1" id="KW-0175">Coiled coil</keyword>
<keyword evidence="2" id="KW-0472">Membrane</keyword>
<evidence type="ECO:0000313" key="3">
    <source>
        <dbReference type="EMBL" id="MEJ2866928.1"/>
    </source>
</evidence>
<sequence length="391" mass="41412">MHDDRDDVIPRLDDDGLAVVELLELRMMTSDVDRERSGEVRARKLETRGETANRLASLLSSSVAGASSWRLELAESLRDTTTTTAAREVLAQCGAQACDHIKGRENALCVLVALATSSPWPDGLKWVPASRTRVLQDVASELDDAGQDDVEEIERELGKLLRTIKRDQVRWGRVAAAGAAGIVLGAVTMGYAAPAVGAALGGAMGLSGAAATSAGLAALGGGSLAAGGFGMAGGAAFVAGAGGVLGAGLGAGGMRIAGCPTQSPVQDVVRAELLAKLLFDQGRADDEALRRVVLVMEQKLVEVQEKVVLLAQQVRELDEEKRGLQEEIDRLRRADDEDPDGRTAADLDDELRRVGRHRAEKRTVAQELALLIVVIKAALRRLRRRLPGEGE</sequence>
<reference evidence="3 4" key="1">
    <citation type="submission" date="2024-03" db="EMBL/GenBank/DDBJ databases">
        <title>Actinomycetospora sp. OC33-EN08, a novel actinomycete isolated from wild orchid (Aerides multiflora).</title>
        <authorList>
            <person name="Suriyachadkun C."/>
        </authorList>
    </citation>
    <scope>NUCLEOTIDE SEQUENCE [LARGE SCALE GENOMIC DNA]</scope>
    <source>
        <strain evidence="3 4">OC33-EN08</strain>
    </source>
</reference>
<dbReference type="EMBL" id="JBBEGN010000001">
    <property type="protein sequence ID" value="MEJ2866928.1"/>
    <property type="molecule type" value="Genomic_DNA"/>
</dbReference>
<feature type="transmembrane region" description="Helical" evidence="2">
    <location>
        <begin position="171"/>
        <end position="192"/>
    </location>
</feature>
<keyword evidence="2" id="KW-0812">Transmembrane</keyword>
<feature type="transmembrane region" description="Helical" evidence="2">
    <location>
        <begin position="198"/>
        <end position="219"/>
    </location>
</feature>
<feature type="transmembrane region" description="Helical" evidence="2">
    <location>
        <begin position="231"/>
        <end position="254"/>
    </location>
</feature>
<organism evidence="3 4">
    <name type="scientific">Actinomycetospora aurantiaca</name>
    <dbReference type="NCBI Taxonomy" id="3129233"/>
    <lineage>
        <taxon>Bacteria</taxon>
        <taxon>Bacillati</taxon>
        <taxon>Actinomycetota</taxon>
        <taxon>Actinomycetes</taxon>
        <taxon>Pseudonocardiales</taxon>
        <taxon>Pseudonocardiaceae</taxon>
        <taxon>Actinomycetospora</taxon>
    </lineage>
</organism>
<protein>
    <submittedName>
        <fullName evidence="3">Uncharacterized protein</fullName>
    </submittedName>
</protein>
<evidence type="ECO:0000256" key="2">
    <source>
        <dbReference type="SAM" id="Phobius"/>
    </source>
</evidence>
<keyword evidence="4" id="KW-1185">Reference proteome</keyword>
<gene>
    <name evidence="3" type="ORF">WCD74_04070</name>
</gene>
<accession>A0ABU8MHZ2</accession>
<feature type="coiled-coil region" evidence="1">
    <location>
        <begin position="300"/>
        <end position="337"/>
    </location>
</feature>
<keyword evidence="2" id="KW-1133">Transmembrane helix</keyword>
<name>A0ABU8MHZ2_9PSEU</name>
<proteinExistence type="predicted"/>
<evidence type="ECO:0000256" key="1">
    <source>
        <dbReference type="SAM" id="Coils"/>
    </source>
</evidence>
<dbReference type="Proteomes" id="UP001385809">
    <property type="component" value="Unassembled WGS sequence"/>
</dbReference>